<dbReference type="InterPro" id="IPR006806">
    <property type="entry name" value="NDUFA5"/>
</dbReference>
<dbReference type="EMBL" id="CP046236">
    <property type="protein sequence ID" value="WFD48425.1"/>
    <property type="molecule type" value="Genomic_DNA"/>
</dbReference>
<keyword evidence="4" id="KW-0679">Respiratory chain</keyword>
<sequence length="157" mass="17226">MFATRLVRQVSSAAQAAPLYLRTKTSTGLAGIDVHPNPLPVLEQKYTRTLQVLKALPESAVYRQSAEAVTQGRLDIVRAAMNERATKDPSFSEHAIKTVTDKIDGGIVEELLIQADDELNLAAKMIDWKPYEPLEVPAPPGQWSAFSMKKEAGEGDH</sequence>
<keyword evidence="5" id="KW-0999">Mitochondrion inner membrane</keyword>
<evidence type="ECO:0000256" key="7">
    <source>
        <dbReference type="ARBA" id="ARBA00023128"/>
    </source>
</evidence>
<evidence type="ECO:0000256" key="8">
    <source>
        <dbReference type="ARBA" id="ARBA00023136"/>
    </source>
</evidence>
<evidence type="ECO:0000313" key="9">
    <source>
        <dbReference type="EMBL" id="WFD48425.1"/>
    </source>
</evidence>
<keyword evidence="3" id="KW-0813">Transport</keyword>
<proteinExistence type="inferred from homology"/>
<keyword evidence="10" id="KW-1185">Reference proteome</keyword>
<evidence type="ECO:0000256" key="6">
    <source>
        <dbReference type="ARBA" id="ARBA00022982"/>
    </source>
</evidence>
<dbReference type="PANTHER" id="PTHR12653:SF0">
    <property type="entry name" value="NADH DEHYDROGENASE [UBIQUINONE] 1 ALPHA SUBCOMPLEX SUBUNIT 5"/>
    <property type="match status" value="1"/>
</dbReference>
<evidence type="ECO:0000256" key="2">
    <source>
        <dbReference type="ARBA" id="ARBA00010261"/>
    </source>
</evidence>
<evidence type="ECO:0000256" key="1">
    <source>
        <dbReference type="ARBA" id="ARBA00004443"/>
    </source>
</evidence>
<accession>A0ABY8EVF6</accession>
<evidence type="ECO:0000256" key="3">
    <source>
        <dbReference type="ARBA" id="ARBA00022448"/>
    </source>
</evidence>
<reference evidence="9 10" key="1">
    <citation type="journal article" date="2020" name="Elife">
        <title>Loss of centromere function drives karyotype evolution in closely related Malassezia species.</title>
        <authorList>
            <person name="Sankaranarayanan S.R."/>
            <person name="Ianiri G."/>
            <person name="Coelho M.A."/>
            <person name="Reza M.H."/>
            <person name="Thimmappa B.C."/>
            <person name="Ganguly P."/>
            <person name="Vadnala R.N."/>
            <person name="Sun S."/>
            <person name="Siddharthan R."/>
            <person name="Tellgren-Roth C."/>
            <person name="Dawson T.L."/>
            <person name="Heitman J."/>
            <person name="Sanyal K."/>
        </authorList>
    </citation>
    <scope>NUCLEOTIDE SEQUENCE [LARGE SCALE GENOMIC DNA]</scope>
    <source>
        <strain evidence="9">CBS14141</strain>
    </source>
</reference>
<evidence type="ECO:0000256" key="5">
    <source>
        <dbReference type="ARBA" id="ARBA00022792"/>
    </source>
</evidence>
<gene>
    <name evidence="9" type="ORF">GLX27_003095</name>
</gene>
<dbReference type="PANTHER" id="PTHR12653">
    <property type="entry name" value="NADH-UBIQUINONE OXIDOREDUCTASE 13 KD-B SUBUNIT"/>
    <property type="match status" value="1"/>
</dbReference>
<keyword evidence="6" id="KW-0249">Electron transport</keyword>
<keyword evidence="7" id="KW-0496">Mitochondrion</keyword>
<keyword evidence="8" id="KW-0472">Membrane</keyword>
<dbReference type="Pfam" id="PF04716">
    <property type="entry name" value="ETC_C1_NDUFA5"/>
    <property type="match status" value="1"/>
</dbReference>
<dbReference type="Proteomes" id="UP000818624">
    <property type="component" value="Chromosome 3"/>
</dbReference>
<comment type="similarity">
    <text evidence="2">Belongs to the complex I NDUFA5 subunit family.</text>
</comment>
<protein>
    <submittedName>
        <fullName evidence="9">Uncharacterized protein</fullName>
    </submittedName>
</protein>
<evidence type="ECO:0000313" key="10">
    <source>
        <dbReference type="Proteomes" id="UP000818624"/>
    </source>
</evidence>
<evidence type="ECO:0000256" key="4">
    <source>
        <dbReference type="ARBA" id="ARBA00022660"/>
    </source>
</evidence>
<organism evidence="9 10">
    <name type="scientific">Malassezia furfur</name>
    <name type="common">Pityriasis versicolor infection agent</name>
    <name type="synonym">Pityrosporum furfur</name>
    <dbReference type="NCBI Taxonomy" id="55194"/>
    <lineage>
        <taxon>Eukaryota</taxon>
        <taxon>Fungi</taxon>
        <taxon>Dikarya</taxon>
        <taxon>Basidiomycota</taxon>
        <taxon>Ustilaginomycotina</taxon>
        <taxon>Malasseziomycetes</taxon>
        <taxon>Malasseziales</taxon>
        <taxon>Malasseziaceae</taxon>
        <taxon>Malassezia</taxon>
    </lineage>
</organism>
<name>A0ABY8EVF6_MALFU</name>
<comment type="subcellular location">
    <subcellularLocation>
        <location evidence="1">Mitochondrion inner membrane</location>
        <topology evidence="1">Peripheral membrane protein</topology>
        <orientation evidence="1">Matrix side</orientation>
    </subcellularLocation>
</comment>